<dbReference type="EMBL" id="VUNB01000004">
    <property type="protein sequence ID" value="MST69168.1"/>
    <property type="molecule type" value="Genomic_DNA"/>
</dbReference>
<accession>A0A6A8M9P2</accession>
<evidence type="ECO:0000256" key="1">
    <source>
        <dbReference type="ARBA" id="ARBA00001933"/>
    </source>
</evidence>
<dbReference type="GO" id="GO:0030170">
    <property type="term" value="F:pyridoxal phosphate binding"/>
    <property type="evidence" value="ECO:0007669"/>
    <property type="project" value="InterPro"/>
</dbReference>
<dbReference type="CDD" id="cd00609">
    <property type="entry name" value="AAT_like"/>
    <property type="match status" value="1"/>
</dbReference>
<protein>
    <submittedName>
        <fullName evidence="4">Aminotransferase class I/II-fold pyridoxal phosphate-dependent enzyme</fullName>
    </submittedName>
</protein>
<evidence type="ECO:0000256" key="2">
    <source>
        <dbReference type="ARBA" id="ARBA00022898"/>
    </source>
</evidence>
<dbReference type="PANTHER" id="PTHR42885">
    <property type="entry name" value="HISTIDINOL-PHOSPHATE AMINOTRANSFERASE-RELATED"/>
    <property type="match status" value="1"/>
</dbReference>
<keyword evidence="4" id="KW-0808">Transferase</keyword>
<comment type="caution">
    <text evidence="4">The sequence shown here is derived from an EMBL/GenBank/DDBJ whole genome shotgun (WGS) entry which is preliminary data.</text>
</comment>
<dbReference type="AlphaFoldDB" id="A0A6A8M9P2"/>
<dbReference type="InterPro" id="IPR015422">
    <property type="entry name" value="PyrdxlP-dep_Trfase_small"/>
</dbReference>
<dbReference type="Pfam" id="PF00155">
    <property type="entry name" value="Aminotran_1_2"/>
    <property type="match status" value="1"/>
</dbReference>
<dbReference type="InterPro" id="IPR015424">
    <property type="entry name" value="PyrdxlP-dep_Trfase"/>
</dbReference>
<evidence type="ECO:0000313" key="4">
    <source>
        <dbReference type="EMBL" id="MST69168.1"/>
    </source>
</evidence>
<dbReference type="GO" id="GO:0008483">
    <property type="term" value="F:transaminase activity"/>
    <property type="evidence" value="ECO:0007669"/>
    <property type="project" value="UniProtKB-KW"/>
</dbReference>
<dbReference type="Gene3D" id="3.40.640.10">
    <property type="entry name" value="Type I PLP-dependent aspartate aminotransferase-like (Major domain)"/>
    <property type="match status" value="1"/>
</dbReference>
<dbReference type="PANTHER" id="PTHR42885:SF1">
    <property type="entry name" value="THREONINE-PHOSPHATE DECARBOXYLASE"/>
    <property type="match status" value="1"/>
</dbReference>
<sequence>MNKYEHGGDIYEIPGVARDFSISCNPLGMPDAVARALKSNTRLFSMYPDPRCRKLRTAISDYLSVPEEMILCGNGSADLINRICACFRPSRALVTAPSFSDYERCVEVFGGKVTEYPLYPEEGFNVSSSILDYIDDSMDMVFLCTPNNPTGQLIDSQLLYSIAKRCEETDTIFVLDECFLPFTGEKSMAHYSSAFPHMLILRAFTKIYSMAGIRLGHLIGSESLIKKIAPFGAEWSVSAPAQVCGTEALNLEPEWSRRTREYVSHEKKFMTEKLTEAGLRVFPPAANFILAESPVSLANPLLEYGLMVRDCSNFSGLDEHYIRIGLLDHESNRELAEAIKEILDGR</sequence>
<dbReference type="RefSeq" id="WP_154572634.1">
    <property type="nucleotide sequence ID" value="NZ_VUNB01000004.1"/>
</dbReference>
<comment type="cofactor">
    <cofactor evidence="1">
        <name>pyridoxal 5'-phosphate</name>
        <dbReference type="ChEBI" id="CHEBI:597326"/>
    </cofactor>
</comment>
<organism evidence="4">
    <name type="scientific">Baileyella intestinalis</name>
    <dbReference type="NCBI Taxonomy" id="2606709"/>
    <lineage>
        <taxon>Bacteria</taxon>
        <taxon>Bacillati</taxon>
        <taxon>Bacillota</taxon>
        <taxon>Clostridia</taxon>
        <taxon>Peptostreptococcales</taxon>
        <taxon>Anaerovoracaceae</taxon>
        <taxon>Baileyella</taxon>
    </lineage>
</organism>
<name>A0A6A8M9P2_9FIRM</name>
<dbReference type="InterPro" id="IPR004839">
    <property type="entry name" value="Aminotransferase_I/II_large"/>
</dbReference>
<dbReference type="SUPFAM" id="SSF53383">
    <property type="entry name" value="PLP-dependent transferases"/>
    <property type="match status" value="1"/>
</dbReference>
<gene>
    <name evidence="4" type="ORF">FYJ66_06130</name>
</gene>
<dbReference type="Gene3D" id="3.90.1150.10">
    <property type="entry name" value="Aspartate Aminotransferase, domain 1"/>
    <property type="match status" value="1"/>
</dbReference>
<evidence type="ECO:0000259" key="3">
    <source>
        <dbReference type="Pfam" id="PF00155"/>
    </source>
</evidence>
<feature type="domain" description="Aminotransferase class I/classII large" evidence="3">
    <location>
        <begin position="25"/>
        <end position="339"/>
    </location>
</feature>
<keyword evidence="4" id="KW-0032">Aminotransferase</keyword>
<proteinExistence type="predicted"/>
<keyword evidence="2" id="KW-0663">Pyridoxal phosphate</keyword>
<dbReference type="InterPro" id="IPR015421">
    <property type="entry name" value="PyrdxlP-dep_Trfase_major"/>
</dbReference>
<reference evidence="4" key="1">
    <citation type="submission" date="2019-09" db="EMBL/GenBank/DDBJ databases">
        <title>In-depth cultivation of the pig gut microbiome towards novel bacterial diversity and tailored functional studies.</title>
        <authorList>
            <person name="Wylensek D."/>
            <person name="Hitch T.C.A."/>
            <person name="Clavel T."/>
        </authorList>
    </citation>
    <scope>NUCLEOTIDE SEQUENCE</scope>
    <source>
        <strain evidence="4">RF-744-FAT-WT-3</strain>
    </source>
</reference>